<dbReference type="Proteomes" id="UP000887116">
    <property type="component" value="Unassembled WGS sequence"/>
</dbReference>
<name>A0A8X6LA30_TRICU</name>
<evidence type="ECO:0000313" key="2">
    <source>
        <dbReference type="Proteomes" id="UP000887116"/>
    </source>
</evidence>
<organism evidence="1 2">
    <name type="scientific">Trichonephila clavata</name>
    <name type="common">Joro spider</name>
    <name type="synonym">Nephila clavata</name>
    <dbReference type="NCBI Taxonomy" id="2740835"/>
    <lineage>
        <taxon>Eukaryota</taxon>
        <taxon>Metazoa</taxon>
        <taxon>Ecdysozoa</taxon>
        <taxon>Arthropoda</taxon>
        <taxon>Chelicerata</taxon>
        <taxon>Arachnida</taxon>
        <taxon>Araneae</taxon>
        <taxon>Araneomorphae</taxon>
        <taxon>Entelegynae</taxon>
        <taxon>Araneoidea</taxon>
        <taxon>Nephilidae</taxon>
        <taxon>Trichonephila</taxon>
    </lineage>
</organism>
<dbReference type="EMBL" id="BMAO01015496">
    <property type="protein sequence ID" value="GFR02095.1"/>
    <property type="molecule type" value="Genomic_DNA"/>
</dbReference>
<sequence>MPHPSWRISHHFAVLYARKKRNTCQIHSIEGEKQHTKRIRSQSHVIEDSKGHNKTIELKKNFILIAKRHEIECKTLWSYYSRMERKKNSMVTKKAGSESRKMVLKGVLRAMSGYRVMERHYSIRFHERE</sequence>
<keyword evidence="2" id="KW-1185">Reference proteome</keyword>
<dbReference type="AlphaFoldDB" id="A0A8X6LA30"/>
<accession>A0A8X6LA30</accession>
<evidence type="ECO:0000313" key="1">
    <source>
        <dbReference type="EMBL" id="GFR02095.1"/>
    </source>
</evidence>
<gene>
    <name evidence="1" type="ORF">TNCT_110361</name>
</gene>
<reference evidence="1" key="1">
    <citation type="submission" date="2020-07" db="EMBL/GenBank/DDBJ databases">
        <title>Multicomponent nature underlies the extraordinary mechanical properties of spider dragline silk.</title>
        <authorList>
            <person name="Kono N."/>
            <person name="Nakamura H."/>
            <person name="Mori M."/>
            <person name="Yoshida Y."/>
            <person name="Ohtoshi R."/>
            <person name="Malay A.D."/>
            <person name="Moran D.A.P."/>
            <person name="Tomita M."/>
            <person name="Numata K."/>
            <person name="Arakawa K."/>
        </authorList>
    </citation>
    <scope>NUCLEOTIDE SEQUENCE</scope>
</reference>
<comment type="caution">
    <text evidence="1">The sequence shown here is derived from an EMBL/GenBank/DDBJ whole genome shotgun (WGS) entry which is preliminary data.</text>
</comment>
<proteinExistence type="predicted"/>
<protein>
    <submittedName>
        <fullName evidence="1">Uncharacterized protein</fullName>
    </submittedName>
</protein>